<organism evidence="1 2">
    <name type="scientific">Arenibacter algicola</name>
    <dbReference type="NCBI Taxonomy" id="616991"/>
    <lineage>
        <taxon>Bacteria</taxon>
        <taxon>Pseudomonadati</taxon>
        <taxon>Bacteroidota</taxon>
        <taxon>Flavobacteriia</taxon>
        <taxon>Flavobacteriales</taxon>
        <taxon>Flavobacteriaceae</taxon>
        <taxon>Arenibacter</taxon>
    </lineage>
</organism>
<dbReference type="EMBL" id="VHIF01000001">
    <property type="protein sequence ID" value="TQO37701.1"/>
    <property type="molecule type" value="Genomic_DNA"/>
</dbReference>
<protein>
    <submittedName>
        <fullName evidence="1">Uncharacterized protein</fullName>
    </submittedName>
</protein>
<sequence length="82" mass="9545">MVLYLMWNLSVQINNQASFSGLTLNKSENNFFFEVNNNTSVKQGPRELFITDLPVAPISTQVMLNDHPRNNYNFRYLGKNFK</sequence>
<evidence type="ECO:0000313" key="1">
    <source>
        <dbReference type="EMBL" id="TQO37701.1"/>
    </source>
</evidence>
<name>A0ABY3ABE2_9FLAO</name>
<gene>
    <name evidence="1" type="ORF">GQ41_2323</name>
</gene>
<keyword evidence="2" id="KW-1185">Reference proteome</keyword>
<dbReference type="Proteomes" id="UP000315363">
    <property type="component" value="Unassembled WGS sequence"/>
</dbReference>
<proteinExistence type="predicted"/>
<accession>A0ABY3ABE2</accession>
<evidence type="ECO:0000313" key="2">
    <source>
        <dbReference type="Proteomes" id="UP000315363"/>
    </source>
</evidence>
<comment type="caution">
    <text evidence="1">The sequence shown here is derived from an EMBL/GenBank/DDBJ whole genome shotgun (WGS) entry which is preliminary data.</text>
</comment>
<reference evidence="1 2" key="1">
    <citation type="submission" date="2019-06" db="EMBL/GenBank/DDBJ databases">
        <title>A large-scale integrated study on North Sea by COGITO (Coastal Microbe Genomic &amp; Taxonomic Observatory).</title>
        <authorList>
            <person name="Teeling H."/>
        </authorList>
    </citation>
    <scope>NUCLEOTIDE SEQUENCE [LARGE SCALE GENOMIC DNA]</scope>
    <source>
        <strain evidence="1 2">MAR_2009_79</strain>
    </source>
</reference>